<feature type="transmembrane region" description="Helical" evidence="1">
    <location>
        <begin position="231"/>
        <end position="248"/>
    </location>
</feature>
<dbReference type="AlphaFoldDB" id="A0A9J6QRG4"/>
<feature type="transmembrane region" description="Helical" evidence="1">
    <location>
        <begin position="181"/>
        <end position="202"/>
    </location>
</feature>
<feature type="transmembrane region" description="Helical" evidence="1">
    <location>
        <begin position="6"/>
        <end position="24"/>
    </location>
</feature>
<evidence type="ECO:0000313" key="3">
    <source>
        <dbReference type="Proteomes" id="UP001065549"/>
    </source>
</evidence>
<sequence length="435" mass="46774">MDTTILLSAVGVFAALAGMAILIFKRVSPIIIGPLAAILVCLTSGAPVFQSVTKTYMTGVTGFFTSYFFIFLLGNIFGNIYQNSGAAAKIGSMISKKVGSKHCMLACMIPAAILSYGGINSFVIIFSVYPIALKLFEDADLPTYLLPGIVCGGMWTFAMTGPFTPQIPNIVSMQYLGTPSYAGLLPGLCSAAVMAVAIVLYMNRACRKARLRGEHFQWPEDVKRIEDVKNAPGGIVSILPIAFVLLVFNITKLDIILCLLMGIILALILFWKHLPKPEMLEMFNSAAITSVTVIINTAIIVGFGSVVKETPFYDFATHILMNSDANPYMVAAVGSNIFAGILGSASGGISLMYETLGDTFLQYGQQGYNLEFIHRLCADGCGGLDSLPWNGSIVSVFAICHTTHKLSYKYNFVTCLVVPIASTFLVALPISMIFG</sequence>
<evidence type="ECO:0000256" key="1">
    <source>
        <dbReference type="SAM" id="Phobius"/>
    </source>
</evidence>
<feature type="transmembrane region" description="Helical" evidence="1">
    <location>
        <begin position="141"/>
        <end position="160"/>
    </location>
</feature>
<keyword evidence="3" id="KW-1185">Reference proteome</keyword>
<organism evidence="2 3">
    <name type="scientific">Hominibacterium faecale</name>
    <dbReference type="NCBI Taxonomy" id="2839743"/>
    <lineage>
        <taxon>Bacteria</taxon>
        <taxon>Bacillati</taxon>
        <taxon>Bacillota</taxon>
        <taxon>Clostridia</taxon>
        <taxon>Peptostreptococcales</taxon>
        <taxon>Anaerovoracaceae</taxon>
        <taxon>Hominibacterium</taxon>
    </lineage>
</organism>
<dbReference type="InterPro" id="IPR003474">
    <property type="entry name" value="Glcn_transporter"/>
</dbReference>
<accession>A0A9J6QRG4</accession>
<dbReference type="GO" id="GO:0015128">
    <property type="term" value="F:gluconate transmembrane transporter activity"/>
    <property type="evidence" value="ECO:0007669"/>
    <property type="project" value="InterPro"/>
</dbReference>
<feature type="transmembrane region" description="Helical" evidence="1">
    <location>
        <begin position="410"/>
        <end position="434"/>
    </location>
</feature>
<feature type="transmembrane region" description="Helical" evidence="1">
    <location>
        <begin position="286"/>
        <end position="307"/>
    </location>
</feature>
<dbReference type="Proteomes" id="UP001065549">
    <property type="component" value="Unassembled WGS sequence"/>
</dbReference>
<dbReference type="EMBL" id="JAOSHN010000003">
    <property type="protein sequence ID" value="MCU7378485.1"/>
    <property type="molecule type" value="Genomic_DNA"/>
</dbReference>
<keyword evidence="1" id="KW-1133">Transmembrane helix</keyword>
<feature type="transmembrane region" description="Helical" evidence="1">
    <location>
        <begin position="255"/>
        <end position="274"/>
    </location>
</feature>
<evidence type="ECO:0008006" key="4">
    <source>
        <dbReference type="Google" id="ProtNLM"/>
    </source>
</evidence>
<evidence type="ECO:0000313" key="2">
    <source>
        <dbReference type="EMBL" id="MCU7378485.1"/>
    </source>
</evidence>
<name>A0A9J6QRG4_9FIRM</name>
<proteinExistence type="predicted"/>
<feature type="transmembrane region" description="Helical" evidence="1">
    <location>
        <begin position="31"/>
        <end position="50"/>
    </location>
</feature>
<dbReference type="Pfam" id="PF02447">
    <property type="entry name" value="GntP_permease"/>
    <property type="match status" value="1"/>
</dbReference>
<protein>
    <recommendedName>
        <fullName evidence="4">Citrate transporter</fullName>
    </recommendedName>
</protein>
<reference evidence="2" key="1">
    <citation type="submission" date="2022-09" db="EMBL/GenBank/DDBJ databases">
        <title>Culturomic study of gut microbiota in children with autism spectrum disorder.</title>
        <authorList>
            <person name="Efimov B.A."/>
            <person name="Chaplin A.V."/>
            <person name="Sokolova S.R."/>
            <person name="Pikina A.P."/>
            <person name="Korzhanova M."/>
            <person name="Belova V."/>
            <person name="Korostin D."/>
        </authorList>
    </citation>
    <scope>NUCLEOTIDE SEQUENCE</scope>
    <source>
        <strain evidence="2">ASD5510</strain>
    </source>
</reference>
<comment type="caution">
    <text evidence="2">The sequence shown here is derived from an EMBL/GenBank/DDBJ whole genome shotgun (WGS) entry which is preliminary data.</text>
</comment>
<feature type="transmembrane region" description="Helical" evidence="1">
    <location>
        <begin position="102"/>
        <end position="129"/>
    </location>
</feature>
<dbReference type="PANTHER" id="PTHR30354">
    <property type="entry name" value="GNT FAMILY GLUCONATE TRANSPORTER"/>
    <property type="match status" value="1"/>
</dbReference>
<gene>
    <name evidence="2" type="ORF">OBO34_08950</name>
</gene>
<keyword evidence="1" id="KW-0472">Membrane</keyword>
<dbReference type="GO" id="GO:0005886">
    <property type="term" value="C:plasma membrane"/>
    <property type="evidence" value="ECO:0007669"/>
    <property type="project" value="TreeGrafter"/>
</dbReference>
<feature type="transmembrane region" description="Helical" evidence="1">
    <location>
        <begin position="56"/>
        <end position="81"/>
    </location>
</feature>
<feature type="transmembrane region" description="Helical" evidence="1">
    <location>
        <begin position="328"/>
        <end position="353"/>
    </location>
</feature>
<dbReference type="PANTHER" id="PTHR30354:SF7">
    <property type="entry name" value="BLL7963 PROTEIN"/>
    <property type="match status" value="1"/>
</dbReference>
<dbReference type="RefSeq" id="WP_253019902.1">
    <property type="nucleotide sequence ID" value="NZ_JAJAGH010000007.1"/>
</dbReference>
<keyword evidence="1" id="KW-0812">Transmembrane</keyword>